<accession>D5ST39</accession>
<dbReference type="OrthoDB" id="7340239at2"/>
<dbReference type="HOGENOM" id="CLU_1946794_0_0_0"/>
<dbReference type="KEGG" id="plm:Plim_0963"/>
<dbReference type="Proteomes" id="UP000002220">
    <property type="component" value="Chromosome"/>
</dbReference>
<evidence type="ECO:0000313" key="3">
    <source>
        <dbReference type="Proteomes" id="UP000002220"/>
    </source>
</evidence>
<dbReference type="Gene3D" id="1.20.1270.180">
    <property type="match status" value="1"/>
</dbReference>
<feature type="domain" description="Lysozyme inhibitor LprI-like N-terminal" evidence="1">
    <location>
        <begin position="34"/>
        <end position="123"/>
    </location>
</feature>
<dbReference type="STRING" id="521674.Plim_0963"/>
<dbReference type="InterPro" id="IPR009739">
    <property type="entry name" value="LprI-like_N"/>
</dbReference>
<keyword evidence="3" id="KW-1185">Reference proteome</keyword>
<sequence precursor="true">MQTKLHYAVLMAMVLTSALRADDAKLRDLEAHLQSALTQIEMNIASSKIAEYLDKKLVEKERDVAKDLDPEALRLFSEASKLWRDYRSAQTTFEADLYRGGSIRPLVHNRTYSRLTQERLSALEGVTKP</sequence>
<dbReference type="Pfam" id="PF07007">
    <property type="entry name" value="LprI"/>
    <property type="match status" value="1"/>
</dbReference>
<dbReference type="AlphaFoldDB" id="D5ST39"/>
<protein>
    <recommendedName>
        <fullName evidence="1">Lysozyme inhibitor LprI-like N-terminal domain-containing protein</fullName>
    </recommendedName>
</protein>
<gene>
    <name evidence="2" type="ordered locus">Plim_0963</name>
</gene>
<proteinExistence type="predicted"/>
<evidence type="ECO:0000259" key="1">
    <source>
        <dbReference type="Pfam" id="PF07007"/>
    </source>
</evidence>
<organism evidence="2 3">
    <name type="scientific">Planctopirus limnophila (strain ATCC 43296 / DSM 3776 / IFAM 1008 / Mu 290)</name>
    <name type="common">Planctomyces limnophilus</name>
    <dbReference type="NCBI Taxonomy" id="521674"/>
    <lineage>
        <taxon>Bacteria</taxon>
        <taxon>Pseudomonadati</taxon>
        <taxon>Planctomycetota</taxon>
        <taxon>Planctomycetia</taxon>
        <taxon>Planctomycetales</taxon>
        <taxon>Planctomycetaceae</taxon>
        <taxon>Planctopirus</taxon>
    </lineage>
</organism>
<dbReference type="RefSeq" id="WP_013109238.1">
    <property type="nucleotide sequence ID" value="NC_014148.1"/>
</dbReference>
<name>D5ST39_PLAL2</name>
<evidence type="ECO:0000313" key="2">
    <source>
        <dbReference type="EMBL" id="ADG66807.1"/>
    </source>
</evidence>
<reference evidence="2 3" key="1">
    <citation type="journal article" date="2010" name="Stand. Genomic Sci.">
        <title>Complete genome sequence of Planctomyces limnophilus type strain (Mu 290).</title>
        <authorList>
            <person name="Labutti K."/>
            <person name="Sikorski J."/>
            <person name="Schneider S."/>
            <person name="Nolan M."/>
            <person name="Lucas S."/>
            <person name="Glavina Del Rio T."/>
            <person name="Tice H."/>
            <person name="Cheng J.F."/>
            <person name="Goodwin L."/>
            <person name="Pitluck S."/>
            <person name="Liolios K."/>
            <person name="Ivanova N."/>
            <person name="Mavromatis K."/>
            <person name="Mikhailova N."/>
            <person name="Pati A."/>
            <person name="Chen A."/>
            <person name="Palaniappan K."/>
            <person name="Land M."/>
            <person name="Hauser L."/>
            <person name="Chang Y.J."/>
            <person name="Jeffries C.D."/>
            <person name="Tindall B.J."/>
            <person name="Rohde M."/>
            <person name="Goker M."/>
            <person name="Woyke T."/>
            <person name="Bristow J."/>
            <person name="Eisen J.A."/>
            <person name="Markowitz V."/>
            <person name="Hugenholtz P."/>
            <person name="Kyrpides N.C."/>
            <person name="Klenk H.P."/>
            <person name="Lapidus A."/>
        </authorList>
    </citation>
    <scope>NUCLEOTIDE SEQUENCE [LARGE SCALE GENOMIC DNA]</scope>
    <source>
        <strain evidence="3">ATCC 43296 / DSM 3776 / IFAM 1008 / Mu 290</strain>
    </source>
</reference>
<dbReference type="EMBL" id="CP001744">
    <property type="protein sequence ID" value="ADG66807.1"/>
    <property type="molecule type" value="Genomic_DNA"/>
</dbReference>